<name>A0ABS0AY94_9BACT</name>
<comment type="catalytic activity">
    <reaction evidence="5">
        <text>2 superoxide + 2 H(+) = H2O2 + O2</text>
        <dbReference type="Rhea" id="RHEA:20696"/>
        <dbReference type="ChEBI" id="CHEBI:15378"/>
        <dbReference type="ChEBI" id="CHEBI:15379"/>
        <dbReference type="ChEBI" id="CHEBI:16240"/>
        <dbReference type="ChEBI" id="CHEBI:18421"/>
        <dbReference type="EC" id="1.15.1.1"/>
    </reaction>
</comment>
<comment type="similarity">
    <text evidence="1 5">Belongs to the iron/manganese superoxide dismutase family.</text>
</comment>
<feature type="domain" description="Manganese/iron superoxide dismutase N-terminal" evidence="6">
    <location>
        <begin position="5"/>
        <end position="83"/>
    </location>
</feature>
<evidence type="ECO:0000256" key="1">
    <source>
        <dbReference type="ARBA" id="ARBA00008714"/>
    </source>
</evidence>
<dbReference type="SUPFAM" id="SSF46609">
    <property type="entry name" value="Fe,Mn superoxide dismutase (SOD), N-terminal domain"/>
    <property type="match status" value="1"/>
</dbReference>
<gene>
    <name evidence="8" type="ORF">NEPTK9_000603</name>
</gene>
<sequence length="196" mass="22292">MMPFNQEELPYDLKALAPFVSEEQMHYHYNKHHAAYFKKLNTLVEGKPESEQDLETVVKNSSGGVFNNAAQAWNHTFFWSCMSPDGGGKPSGDLLNAIERDFGSLDDFMKKFSDAAATLFGSGWAWLASDGGGNLEIMPLSNADTPLKHGKTPVLTLDVWEHAYYIDYRNERPRFIEQFRDVIHWDFAEQCYKGAQ</sequence>
<keyword evidence="3 5" id="KW-0479">Metal-binding</keyword>
<proteinExistence type="inferred from homology"/>
<dbReference type="PANTHER" id="PTHR42769">
    <property type="entry name" value="SUPEROXIDE DISMUTASE"/>
    <property type="match status" value="1"/>
</dbReference>
<reference evidence="8 9" key="1">
    <citation type="submission" date="2020-01" db="EMBL/GenBank/DDBJ databases">
        <title>Draft genome sequence of Cand. Neptunochlamydia vexilliferae K9.</title>
        <authorList>
            <person name="Schulz F."/>
            <person name="Koestlbacher S."/>
            <person name="Wascher F."/>
            <person name="Pizzetti I."/>
            <person name="Horn M."/>
        </authorList>
    </citation>
    <scope>NUCLEOTIDE SEQUENCE [LARGE SCALE GENOMIC DNA]</scope>
    <source>
        <strain evidence="8 9">K9</strain>
    </source>
</reference>
<protein>
    <recommendedName>
        <fullName evidence="2 5">Superoxide dismutase</fullName>
        <ecNumber evidence="2 5">1.15.1.1</ecNumber>
    </recommendedName>
</protein>
<dbReference type="Pfam" id="PF00081">
    <property type="entry name" value="Sod_Fe_N"/>
    <property type="match status" value="1"/>
</dbReference>
<comment type="function">
    <text evidence="5">Destroys radicals which are normally produced within the cells and which are toxic to biological systems.</text>
</comment>
<dbReference type="Gene3D" id="1.10.287.990">
    <property type="entry name" value="Fe,Mn superoxide dismutase (SOD) domain"/>
    <property type="match status" value="1"/>
</dbReference>
<feature type="domain" description="Manganese/iron superoxide dismutase C-terminal" evidence="7">
    <location>
        <begin position="90"/>
        <end position="190"/>
    </location>
</feature>
<dbReference type="Proteomes" id="UP001194714">
    <property type="component" value="Unassembled WGS sequence"/>
</dbReference>
<dbReference type="PIRSF" id="PIRSF000349">
    <property type="entry name" value="SODismutase"/>
    <property type="match status" value="1"/>
</dbReference>
<evidence type="ECO:0000256" key="3">
    <source>
        <dbReference type="ARBA" id="ARBA00022723"/>
    </source>
</evidence>
<dbReference type="SUPFAM" id="SSF54719">
    <property type="entry name" value="Fe,Mn superoxide dismutase (SOD), C-terminal domain"/>
    <property type="match status" value="1"/>
</dbReference>
<organism evidence="8 9">
    <name type="scientific">Candidatus Neptunichlamydia vexilliferae</name>
    <dbReference type="NCBI Taxonomy" id="1651774"/>
    <lineage>
        <taxon>Bacteria</taxon>
        <taxon>Pseudomonadati</taxon>
        <taxon>Chlamydiota</taxon>
        <taxon>Chlamydiia</taxon>
        <taxon>Parachlamydiales</taxon>
        <taxon>Simkaniaceae</taxon>
        <taxon>Candidatus Neptunichlamydia</taxon>
    </lineage>
</organism>
<keyword evidence="9" id="KW-1185">Reference proteome</keyword>
<dbReference type="Gene3D" id="3.55.40.20">
    <property type="entry name" value="Iron/manganese superoxide dismutase, C-terminal domain"/>
    <property type="match status" value="1"/>
</dbReference>
<dbReference type="EMBL" id="JAAEJV010000011">
    <property type="protein sequence ID" value="MBF5059096.1"/>
    <property type="molecule type" value="Genomic_DNA"/>
</dbReference>
<dbReference type="InterPro" id="IPR001189">
    <property type="entry name" value="Mn/Fe_SOD"/>
</dbReference>
<dbReference type="InterPro" id="IPR036314">
    <property type="entry name" value="SOD_C_sf"/>
</dbReference>
<evidence type="ECO:0000256" key="5">
    <source>
        <dbReference type="RuleBase" id="RU000414"/>
    </source>
</evidence>
<dbReference type="InterPro" id="IPR019833">
    <property type="entry name" value="Mn/Fe_SOD_BS"/>
</dbReference>
<accession>A0ABS0AY94</accession>
<dbReference type="Pfam" id="PF02777">
    <property type="entry name" value="Sod_Fe_C"/>
    <property type="match status" value="1"/>
</dbReference>
<keyword evidence="4 5" id="KW-0560">Oxidoreductase</keyword>
<dbReference type="PRINTS" id="PR01703">
    <property type="entry name" value="MNSODISMTASE"/>
</dbReference>
<dbReference type="GO" id="GO:0004784">
    <property type="term" value="F:superoxide dismutase activity"/>
    <property type="evidence" value="ECO:0007669"/>
    <property type="project" value="UniProtKB-EC"/>
</dbReference>
<comment type="caution">
    <text evidence="8">The sequence shown here is derived from an EMBL/GenBank/DDBJ whole genome shotgun (WGS) entry which is preliminary data.</text>
</comment>
<evidence type="ECO:0000259" key="7">
    <source>
        <dbReference type="Pfam" id="PF02777"/>
    </source>
</evidence>
<evidence type="ECO:0000313" key="9">
    <source>
        <dbReference type="Proteomes" id="UP001194714"/>
    </source>
</evidence>
<dbReference type="EC" id="1.15.1.1" evidence="2 5"/>
<dbReference type="PANTHER" id="PTHR42769:SF3">
    <property type="entry name" value="SUPEROXIDE DISMUTASE [FE] 2, CHLOROPLASTIC"/>
    <property type="match status" value="1"/>
</dbReference>
<evidence type="ECO:0000313" key="8">
    <source>
        <dbReference type="EMBL" id="MBF5059096.1"/>
    </source>
</evidence>
<evidence type="ECO:0000256" key="2">
    <source>
        <dbReference type="ARBA" id="ARBA00012682"/>
    </source>
</evidence>
<dbReference type="InterPro" id="IPR036324">
    <property type="entry name" value="Mn/Fe_SOD_N_sf"/>
</dbReference>
<dbReference type="PROSITE" id="PS00088">
    <property type="entry name" value="SOD_MN"/>
    <property type="match status" value="1"/>
</dbReference>
<evidence type="ECO:0000259" key="6">
    <source>
        <dbReference type="Pfam" id="PF00081"/>
    </source>
</evidence>
<evidence type="ECO:0000256" key="4">
    <source>
        <dbReference type="ARBA" id="ARBA00023002"/>
    </source>
</evidence>
<dbReference type="InterPro" id="IPR019832">
    <property type="entry name" value="Mn/Fe_SOD_C"/>
</dbReference>
<dbReference type="InterPro" id="IPR019831">
    <property type="entry name" value="Mn/Fe_SOD_N"/>
</dbReference>